<dbReference type="SMART" id="SM00220">
    <property type="entry name" value="S_TKc"/>
    <property type="match status" value="1"/>
</dbReference>
<feature type="compositionally biased region" description="Polar residues" evidence="1">
    <location>
        <begin position="793"/>
        <end position="809"/>
    </location>
</feature>
<dbReference type="InterPro" id="IPR011989">
    <property type="entry name" value="ARM-like"/>
</dbReference>
<feature type="compositionally biased region" description="Gly residues" evidence="1">
    <location>
        <begin position="721"/>
        <end position="731"/>
    </location>
</feature>
<accession>A0A9Q8Z1I6</accession>
<dbReference type="CDD" id="cd14011">
    <property type="entry name" value="PK_SCY1_like"/>
    <property type="match status" value="1"/>
</dbReference>
<dbReference type="AlphaFoldDB" id="A0A9Q8Z1I6"/>
<dbReference type="Pfam" id="PF00069">
    <property type="entry name" value="Pkinase"/>
    <property type="match status" value="1"/>
</dbReference>
<dbReference type="PROSITE" id="PS50011">
    <property type="entry name" value="PROTEIN_KINASE_DOM"/>
    <property type="match status" value="1"/>
</dbReference>
<feature type="region of interest" description="Disordered" evidence="1">
    <location>
        <begin position="857"/>
        <end position="972"/>
    </location>
</feature>
<evidence type="ECO:0000256" key="1">
    <source>
        <dbReference type="SAM" id="MobiDB-lite"/>
    </source>
</evidence>
<dbReference type="Gene3D" id="1.10.510.10">
    <property type="entry name" value="Transferase(Phosphotransferase) domain 1"/>
    <property type="match status" value="1"/>
</dbReference>
<dbReference type="Gene3D" id="1.25.10.10">
    <property type="entry name" value="Leucine-rich Repeat Variant"/>
    <property type="match status" value="1"/>
</dbReference>
<name>A0A9Q8Z1I6_CURCL</name>
<dbReference type="InterPro" id="IPR016024">
    <property type="entry name" value="ARM-type_fold"/>
</dbReference>
<dbReference type="SUPFAM" id="SSF48371">
    <property type="entry name" value="ARM repeat"/>
    <property type="match status" value="1"/>
</dbReference>
<feature type="compositionally biased region" description="Low complexity" evidence="1">
    <location>
        <begin position="857"/>
        <end position="874"/>
    </location>
</feature>
<keyword evidence="4" id="KW-1185">Reference proteome</keyword>
<protein>
    <recommendedName>
        <fullName evidence="2">Protein kinase domain-containing protein</fullName>
    </recommendedName>
</protein>
<feature type="compositionally biased region" description="Polar residues" evidence="1">
    <location>
        <begin position="679"/>
        <end position="690"/>
    </location>
</feature>
<dbReference type="OrthoDB" id="79687at2759"/>
<gene>
    <name evidence="3" type="ORF">yc1106_01495</name>
</gene>
<dbReference type="InterPro" id="IPR051177">
    <property type="entry name" value="CIK-Related_Protein"/>
</dbReference>
<feature type="compositionally biased region" description="Low complexity" evidence="1">
    <location>
        <begin position="738"/>
        <end position="747"/>
    </location>
</feature>
<dbReference type="PANTHER" id="PTHR12984:SF6">
    <property type="entry name" value="SCY1-LIKE PROTEIN 2"/>
    <property type="match status" value="1"/>
</dbReference>
<dbReference type="VEuPathDB" id="FungiDB:yc1106_01495"/>
<dbReference type="SUPFAM" id="SSF56112">
    <property type="entry name" value="Protein kinase-like (PK-like)"/>
    <property type="match status" value="1"/>
</dbReference>
<dbReference type="GO" id="GO:0004672">
    <property type="term" value="F:protein kinase activity"/>
    <property type="evidence" value="ECO:0007669"/>
    <property type="project" value="InterPro"/>
</dbReference>
<dbReference type="InterPro" id="IPR000719">
    <property type="entry name" value="Prot_kinase_dom"/>
</dbReference>
<dbReference type="Gene3D" id="3.30.200.20">
    <property type="entry name" value="Phosphorylase Kinase, domain 1"/>
    <property type="match status" value="1"/>
</dbReference>
<evidence type="ECO:0000313" key="3">
    <source>
        <dbReference type="EMBL" id="USP74221.1"/>
    </source>
</evidence>
<dbReference type="Proteomes" id="UP001056012">
    <property type="component" value="Chromosome 1"/>
</dbReference>
<feature type="compositionally biased region" description="Low complexity" evidence="1">
    <location>
        <begin position="881"/>
        <end position="891"/>
    </location>
</feature>
<feature type="compositionally biased region" description="Polar residues" evidence="1">
    <location>
        <begin position="818"/>
        <end position="835"/>
    </location>
</feature>
<dbReference type="InterPro" id="IPR011009">
    <property type="entry name" value="Kinase-like_dom_sf"/>
</dbReference>
<feature type="region of interest" description="Disordered" evidence="1">
    <location>
        <begin position="675"/>
        <end position="835"/>
    </location>
</feature>
<organism evidence="3 4">
    <name type="scientific">Curvularia clavata</name>
    <dbReference type="NCBI Taxonomy" id="95742"/>
    <lineage>
        <taxon>Eukaryota</taxon>
        <taxon>Fungi</taxon>
        <taxon>Dikarya</taxon>
        <taxon>Ascomycota</taxon>
        <taxon>Pezizomycotina</taxon>
        <taxon>Dothideomycetes</taxon>
        <taxon>Pleosporomycetidae</taxon>
        <taxon>Pleosporales</taxon>
        <taxon>Pleosporineae</taxon>
        <taxon>Pleosporaceae</taxon>
        <taxon>Curvularia</taxon>
    </lineage>
</organism>
<sequence>MFSNALKSFTSNISSNYTLSPQPTSYSGPWKIYDAKKKSTGKAASVFVFEKKSLEPPAGAGFGGRSAASGLKRAHEEVVERLKKEASSLARLRHPSILELAEPVEETRGGGLMFATEPVTASLSGLLLDKDEQEKAGGVGGRRSRYVVEEADGQKRRRELEIDELEIQKGLLQIAKGLEFLHESAGLVHANLTPDAIFINAKSDWKISGLGFSTPPENSTKPTSVTPISLSEVLNYDARLPRHVQLNLDYTSPDFVMDNNITPAADMFSLGMLIIALYNSPHKSPLEFNGSSSSYKRAFSSSSSVPSKTNNFMSSQPLPRDITNGVLDRLITRRPAQRLDAREFQQAQYFDNILVSTIRFLDSLPAKTPNEKSQFMRGLPRILNQFPKSVIDKKILPALLEEMKDRELLTLILQNVFKIITMLPSGKRAFTEKVIPKLRETFLNPAAANPKAPGQERDSLKEAGLMVVLENIQVAADNCSGKEFKDEILPIVNYALESPTHSLVDAALRTLPVVLPILDFSTVKNELFPVIASIFAKTSSMGIKIRGLEAFKTLCGGGMNEQQDDYQGDGLTGMVAAPKAKSSNVSILDKYTIQEKVVPLLRAIKTKEPAVMMAALDVFSAISTQVDSDFLAMDVLPILWQFSLGPLLNLQQFQAYMSLIKSTSARVENEQTRKLQELGANSSTATTRNEFMTFGGPPASNGFDTSNGEGDADFEALVRGGQQGSSGGTDMLGGDPWANAPSSAASSTVLPSRPANNRMRSNNASPAATFSWSTPPVSPPPNPNLSAPKPQGRSVTPDNTLSSLNSSFPALSAANPGIGSSSFTQPQQQQRPAMSMNSVISPSISTMTPSSGIDWSKAANSSSMNTSSFSSFPAMAPPPAQSQAQSNPYSSFSIAPPPLKSTMSSGSSTFSIPPPPGMGSRTASSTSSMGMGMGMNNSMASLRAQTQAQQPQQQQQKPQQPMNWGSGGDSLI</sequence>
<dbReference type="PANTHER" id="PTHR12984">
    <property type="entry name" value="SCY1-RELATED S/T PROTEIN KINASE-LIKE"/>
    <property type="match status" value="1"/>
</dbReference>
<feature type="compositionally biased region" description="Polar residues" evidence="1">
    <location>
        <begin position="748"/>
        <end position="770"/>
    </location>
</feature>
<reference evidence="3" key="1">
    <citation type="submission" date="2021-12" db="EMBL/GenBank/DDBJ databases">
        <title>Curvularia clavata genome.</title>
        <authorList>
            <person name="Cao Y."/>
        </authorList>
    </citation>
    <scope>NUCLEOTIDE SEQUENCE</scope>
    <source>
        <strain evidence="3">Yc1106</strain>
    </source>
</reference>
<feature type="domain" description="Protein kinase" evidence="2">
    <location>
        <begin position="32"/>
        <end position="350"/>
    </location>
</feature>
<evidence type="ECO:0000259" key="2">
    <source>
        <dbReference type="PROSITE" id="PS50011"/>
    </source>
</evidence>
<proteinExistence type="predicted"/>
<evidence type="ECO:0000313" key="4">
    <source>
        <dbReference type="Proteomes" id="UP001056012"/>
    </source>
</evidence>
<dbReference type="GO" id="GO:0005524">
    <property type="term" value="F:ATP binding"/>
    <property type="evidence" value="ECO:0007669"/>
    <property type="project" value="InterPro"/>
</dbReference>
<dbReference type="EMBL" id="CP089274">
    <property type="protein sequence ID" value="USP74221.1"/>
    <property type="molecule type" value="Genomic_DNA"/>
</dbReference>
<feature type="compositionally biased region" description="Low complexity" evidence="1">
    <location>
        <begin position="918"/>
        <end position="961"/>
    </location>
</feature>
<feature type="compositionally biased region" description="Low complexity" evidence="1">
    <location>
        <begin position="900"/>
        <end position="911"/>
    </location>
</feature>